<dbReference type="Gene3D" id="3.90.25.10">
    <property type="entry name" value="UDP-galactose 4-epimerase, domain 1"/>
    <property type="match status" value="1"/>
</dbReference>
<keyword evidence="3" id="KW-1185">Reference proteome</keyword>
<dbReference type="SUPFAM" id="SSF51735">
    <property type="entry name" value="NAD(P)-binding Rossmann-fold domains"/>
    <property type="match status" value="1"/>
</dbReference>
<name>E3J953_PSEI1</name>
<dbReference type="InterPro" id="IPR036291">
    <property type="entry name" value="NAD(P)-bd_dom_sf"/>
</dbReference>
<dbReference type="Proteomes" id="UP000002484">
    <property type="component" value="Chromosome"/>
</dbReference>
<dbReference type="KEGG" id="fri:FraEuI1c_2907"/>
<organism evidence="2 3">
    <name type="scientific">Pseudofrankia inefficax (strain DSM 45817 / CECT 9037 / DDB 130130 / EuI1c)</name>
    <name type="common">Frankia inefficax</name>
    <dbReference type="NCBI Taxonomy" id="298654"/>
    <lineage>
        <taxon>Bacteria</taxon>
        <taxon>Bacillati</taxon>
        <taxon>Actinomycetota</taxon>
        <taxon>Actinomycetes</taxon>
        <taxon>Frankiales</taxon>
        <taxon>Frankiaceae</taxon>
        <taxon>Pseudofrankia</taxon>
    </lineage>
</organism>
<evidence type="ECO:0000313" key="3">
    <source>
        <dbReference type="Proteomes" id="UP000002484"/>
    </source>
</evidence>
<dbReference type="PANTHER" id="PTHR43162:SF1">
    <property type="entry name" value="PRESTALK A DIFFERENTIATION PROTEIN A"/>
    <property type="match status" value="1"/>
</dbReference>
<dbReference type="OrthoDB" id="3207931at2"/>
<sequence>MILVTGATGTVGGEVLRLLSARGARVRAMTREPARLRLSEGAPIEGVRADFDHVDSLHRAIAGVDSVFLLTMPGPGGSVAERDRAMIGAARAGGVRKVVKLSAIGGNADDADDLPSPRHRAGEQALAASGLTWSALRPSAFASNTLSWAAAIRAGEPVPNLTGEGAQGVIDPRDVAAVAVEALLTDEHDGAAHTLTGPELLSVPDQVAQLATELRRAITTVDVPAPAVRRQLVSAGFDPSVADSAVDGYQLIRDGGNTVVTDDVERILGRPARTFRAWARDHRTAFVAGEGHP</sequence>
<dbReference type="InParanoid" id="E3J953"/>
<dbReference type="eggNOG" id="COG0702">
    <property type="taxonomic scope" value="Bacteria"/>
</dbReference>
<dbReference type="PANTHER" id="PTHR43162">
    <property type="match status" value="1"/>
</dbReference>
<dbReference type="STRING" id="298654.FraEuI1c_2907"/>
<dbReference type="RefSeq" id="WP_013424050.1">
    <property type="nucleotide sequence ID" value="NC_014666.1"/>
</dbReference>
<feature type="domain" description="NAD(P)-binding" evidence="1">
    <location>
        <begin position="6"/>
        <end position="184"/>
    </location>
</feature>
<accession>E3J953</accession>
<dbReference type="InterPro" id="IPR016040">
    <property type="entry name" value="NAD(P)-bd_dom"/>
</dbReference>
<dbReference type="EMBL" id="CP002299">
    <property type="protein sequence ID" value="ADP80932.1"/>
    <property type="molecule type" value="Genomic_DNA"/>
</dbReference>
<gene>
    <name evidence="2" type="ordered locus">FraEuI1c_2907</name>
</gene>
<dbReference type="InterPro" id="IPR051604">
    <property type="entry name" value="Ergot_Alk_Oxidoreductase"/>
</dbReference>
<dbReference type="AlphaFoldDB" id="E3J953"/>
<evidence type="ECO:0000313" key="2">
    <source>
        <dbReference type="EMBL" id="ADP80932.1"/>
    </source>
</evidence>
<evidence type="ECO:0000259" key="1">
    <source>
        <dbReference type="Pfam" id="PF13460"/>
    </source>
</evidence>
<dbReference type="Gene3D" id="3.40.50.720">
    <property type="entry name" value="NAD(P)-binding Rossmann-like Domain"/>
    <property type="match status" value="1"/>
</dbReference>
<protein>
    <submittedName>
        <fullName evidence="2">NmrA family protein</fullName>
    </submittedName>
</protein>
<dbReference type="HOGENOM" id="CLU_007383_10_6_11"/>
<reference evidence="2 3" key="1">
    <citation type="submission" date="2010-10" db="EMBL/GenBank/DDBJ databases">
        <title>Complete sequence of Frankia sp. EuI1c.</title>
        <authorList>
            <consortium name="US DOE Joint Genome Institute"/>
            <person name="Lucas S."/>
            <person name="Copeland A."/>
            <person name="Lapidus A."/>
            <person name="Cheng J.-F."/>
            <person name="Bruce D."/>
            <person name="Goodwin L."/>
            <person name="Pitluck S."/>
            <person name="Chertkov O."/>
            <person name="Detter J.C."/>
            <person name="Han C."/>
            <person name="Tapia R."/>
            <person name="Land M."/>
            <person name="Hauser L."/>
            <person name="Jeffries C."/>
            <person name="Kyrpides N."/>
            <person name="Ivanova N."/>
            <person name="Mikhailova N."/>
            <person name="Beauchemin N."/>
            <person name="Sen A."/>
            <person name="Sur S.A."/>
            <person name="Gtari M."/>
            <person name="Wall L."/>
            <person name="Tisa L."/>
            <person name="Woyke T."/>
        </authorList>
    </citation>
    <scope>NUCLEOTIDE SEQUENCE [LARGE SCALE GENOMIC DNA]</scope>
    <source>
        <strain evidence="3">DSM 45817 / CECT 9037 / EuI1c</strain>
    </source>
</reference>
<dbReference type="Pfam" id="PF13460">
    <property type="entry name" value="NAD_binding_10"/>
    <property type="match status" value="1"/>
</dbReference>
<proteinExistence type="predicted"/>